<sequence>MGSLVTASLLAMVVNDNAGCLVPSGGLGSIASRLAPTGGEALFFWAFTGLDATRSLVRAGLSGRRIAAMVVNDNAREPDKRGALASIAGRPAPTVSRECVNNLIFGLSCYPSSES</sequence>
<protein>
    <submittedName>
        <fullName evidence="1">Uncharacterized protein</fullName>
    </submittedName>
</protein>
<dbReference type="AlphaFoldDB" id="A0A2S3VVY3"/>
<dbReference type="EMBL" id="MUJK01000001">
    <property type="protein sequence ID" value="POF44100.1"/>
    <property type="molecule type" value="Genomic_DNA"/>
</dbReference>
<gene>
    <name evidence="1" type="ORF">B0D71_04715</name>
</gene>
<dbReference type="Proteomes" id="UP000237440">
    <property type="component" value="Unassembled WGS sequence"/>
</dbReference>
<reference evidence="2" key="1">
    <citation type="submission" date="2017-02" db="EMBL/GenBank/DDBJ databases">
        <authorList>
            <person name="Furmanczyk E.M."/>
        </authorList>
    </citation>
    <scope>NUCLEOTIDE SEQUENCE [LARGE SCALE GENOMIC DNA]</scope>
    <source>
        <strain evidence="2">AP3_22</strain>
    </source>
</reference>
<organism evidence="1 2">
    <name type="scientific">Pseudomonas laurylsulfativorans</name>
    <dbReference type="NCBI Taxonomy" id="1943631"/>
    <lineage>
        <taxon>Bacteria</taxon>
        <taxon>Pseudomonadati</taxon>
        <taxon>Pseudomonadota</taxon>
        <taxon>Gammaproteobacteria</taxon>
        <taxon>Pseudomonadales</taxon>
        <taxon>Pseudomonadaceae</taxon>
        <taxon>Pseudomonas</taxon>
    </lineage>
</organism>
<evidence type="ECO:0000313" key="1">
    <source>
        <dbReference type="EMBL" id="POF44100.1"/>
    </source>
</evidence>
<proteinExistence type="predicted"/>
<evidence type="ECO:0000313" key="2">
    <source>
        <dbReference type="Proteomes" id="UP000237440"/>
    </source>
</evidence>
<comment type="caution">
    <text evidence="1">The sequence shown here is derived from an EMBL/GenBank/DDBJ whole genome shotgun (WGS) entry which is preliminary data.</text>
</comment>
<name>A0A2S3VVY3_9PSED</name>
<keyword evidence="2" id="KW-1185">Reference proteome</keyword>
<accession>A0A2S3VVY3</accession>